<evidence type="ECO:0000313" key="2">
    <source>
        <dbReference type="Proteomes" id="UP000054721"/>
    </source>
</evidence>
<dbReference type="AlphaFoldDB" id="A0A0V1LD02"/>
<organism evidence="1 2">
    <name type="scientific">Trichinella nativa</name>
    <dbReference type="NCBI Taxonomy" id="6335"/>
    <lineage>
        <taxon>Eukaryota</taxon>
        <taxon>Metazoa</taxon>
        <taxon>Ecdysozoa</taxon>
        <taxon>Nematoda</taxon>
        <taxon>Enoplea</taxon>
        <taxon>Dorylaimia</taxon>
        <taxon>Trichinellida</taxon>
        <taxon>Trichinellidae</taxon>
        <taxon>Trichinella</taxon>
    </lineage>
</organism>
<sequence>MSLRRYRQMRPSSPIQLRPCCHSTCMSWLHSGGIPLVSSRHPITAAVVRSIDLPAGRTTTGP</sequence>
<accession>A0A0V1LD02</accession>
<comment type="caution">
    <text evidence="1">The sequence shown here is derived from an EMBL/GenBank/DDBJ whole genome shotgun (WGS) entry which is preliminary data.</text>
</comment>
<proteinExistence type="predicted"/>
<reference evidence="1 2" key="1">
    <citation type="submission" date="2015-05" db="EMBL/GenBank/DDBJ databases">
        <title>Evolution of Trichinella species and genotypes.</title>
        <authorList>
            <person name="Korhonen P.K."/>
            <person name="Edoardo P."/>
            <person name="Giuseppe L.R."/>
            <person name="Gasser R.B."/>
        </authorList>
    </citation>
    <scope>NUCLEOTIDE SEQUENCE [LARGE SCALE GENOMIC DNA]</scope>
    <source>
        <strain evidence="1">ISS10</strain>
    </source>
</reference>
<dbReference type="EMBL" id="JYDW01000075">
    <property type="protein sequence ID" value="KRZ57421.1"/>
    <property type="molecule type" value="Genomic_DNA"/>
</dbReference>
<name>A0A0V1LD02_9BILA</name>
<dbReference type="Proteomes" id="UP000054721">
    <property type="component" value="Unassembled WGS sequence"/>
</dbReference>
<keyword evidence="2" id="KW-1185">Reference proteome</keyword>
<protein>
    <submittedName>
        <fullName evidence="1">Uncharacterized protein</fullName>
    </submittedName>
</protein>
<evidence type="ECO:0000313" key="1">
    <source>
        <dbReference type="EMBL" id="KRZ57421.1"/>
    </source>
</evidence>
<gene>
    <name evidence="1" type="ORF">T02_1316</name>
</gene>